<sequence length="471" mass="50773">MKYLTPLLGITLLSACAVGPDYQRPAVDIPSSFQYAPSKAQPDALDTEWWRQFNDPILDQYVQEAVQHNRNLAIALANINAAAGQLTVARSALYPSIGYQAGATRGLSSGERRAGSQRVSNSYQVAANVNWEIDLWGGLRRQSESANAQLEASKQARRGVLLSVAGATVQTYLQLRGLDQQLNIAKDTVNSYQRTVELFELQFKYGVIARITLEQVKSQYQEAQSNIPPIEKAIVSTENALSILMGRNPGPITRGKALDALTAPVIPSALPSSLLSNRPDILEAERQLEAANAQIGVARAQYFPQISLTSLAGGVSEQLNNLLKAGSSIWSLAAQASGSVFSGGSTQGQVKSAEAQTQAAEQRYLQTIQQSFADVENALSSYQADGKTLKSLTQLVNTNLEYSTLASLQYNGGLAPYLTVLDAQRQAYSAQQSATSARVAYLSSAANLYLSLGGDWINQLDQQSSNKPSLH</sequence>
<reference evidence="3 4" key="1">
    <citation type="submission" date="2020-05" db="EMBL/GenBank/DDBJ databases">
        <title>Complete genome sequence of Deefgea sp. D17.</title>
        <authorList>
            <person name="Bae J.-W."/>
            <person name="Han J.E."/>
        </authorList>
    </citation>
    <scope>NUCLEOTIDE SEQUENCE [LARGE SCALE GENOMIC DNA]</scope>
    <source>
        <strain evidence="3 4">D17</strain>
    </source>
</reference>
<dbReference type="InterPro" id="IPR003423">
    <property type="entry name" value="OMP_efflux"/>
</dbReference>
<dbReference type="GO" id="GO:0005886">
    <property type="term" value="C:plasma membrane"/>
    <property type="evidence" value="ECO:0007669"/>
    <property type="project" value="UniProtKB-SubCell"/>
</dbReference>
<dbReference type="Gene3D" id="1.20.1600.10">
    <property type="entry name" value="Outer membrane efflux proteins (OEP)"/>
    <property type="match status" value="1"/>
</dbReference>
<proteinExistence type="inferred from homology"/>
<dbReference type="EMBL" id="CP054143">
    <property type="protein sequence ID" value="QKJ66961.1"/>
    <property type="molecule type" value="Genomic_DNA"/>
</dbReference>
<dbReference type="GO" id="GO:0015562">
    <property type="term" value="F:efflux transmembrane transporter activity"/>
    <property type="evidence" value="ECO:0007669"/>
    <property type="project" value="InterPro"/>
</dbReference>
<gene>
    <name evidence="3" type="ORF">HQN60_09795</name>
</gene>
<dbReference type="Proteomes" id="UP000504844">
    <property type="component" value="Chromosome"/>
</dbReference>
<dbReference type="Pfam" id="PF02321">
    <property type="entry name" value="OEP"/>
    <property type="match status" value="2"/>
</dbReference>
<accession>A0A6M8SQM4</accession>
<evidence type="ECO:0000313" key="3">
    <source>
        <dbReference type="EMBL" id="QKJ66961.1"/>
    </source>
</evidence>
<dbReference type="PANTHER" id="PTHR30203:SF33">
    <property type="entry name" value="BLR4455 PROTEIN"/>
    <property type="match status" value="1"/>
</dbReference>
<comment type="subcellular location">
    <subcellularLocation>
        <location evidence="2">Cell membrane</location>
        <topology evidence="2">Lipid-anchor</topology>
    </subcellularLocation>
</comment>
<evidence type="ECO:0000313" key="4">
    <source>
        <dbReference type="Proteomes" id="UP000504844"/>
    </source>
</evidence>
<keyword evidence="2" id="KW-0564">Palmitate</keyword>
<dbReference type="Gene3D" id="2.20.200.10">
    <property type="entry name" value="Outer membrane efflux proteins (OEP)"/>
    <property type="match status" value="1"/>
</dbReference>
<keyword evidence="2" id="KW-0812">Transmembrane</keyword>
<organism evidence="3 4">
    <name type="scientific">Deefgea piscis</name>
    <dbReference type="NCBI Taxonomy" id="2739061"/>
    <lineage>
        <taxon>Bacteria</taxon>
        <taxon>Pseudomonadati</taxon>
        <taxon>Pseudomonadota</taxon>
        <taxon>Betaproteobacteria</taxon>
        <taxon>Neisseriales</taxon>
        <taxon>Chitinibacteraceae</taxon>
        <taxon>Deefgea</taxon>
    </lineage>
</organism>
<name>A0A6M8SQM4_9NEIS</name>
<keyword evidence="2" id="KW-1134">Transmembrane beta strand</keyword>
<evidence type="ECO:0000256" key="2">
    <source>
        <dbReference type="RuleBase" id="RU362097"/>
    </source>
</evidence>
<comment type="similarity">
    <text evidence="1 2">Belongs to the outer membrane factor (OMF) (TC 1.B.17) family.</text>
</comment>
<keyword evidence="2" id="KW-0449">Lipoprotein</keyword>
<dbReference type="PROSITE" id="PS51257">
    <property type="entry name" value="PROKAR_LIPOPROTEIN"/>
    <property type="match status" value="1"/>
</dbReference>
<protein>
    <submittedName>
        <fullName evidence="3">Efflux transporter outer membrane subunit</fullName>
    </submittedName>
</protein>
<dbReference type="PANTHER" id="PTHR30203">
    <property type="entry name" value="OUTER MEMBRANE CATION EFFLUX PROTEIN"/>
    <property type="match status" value="1"/>
</dbReference>
<keyword evidence="2" id="KW-0472">Membrane</keyword>
<dbReference type="InterPro" id="IPR010131">
    <property type="entry name" value="MdtP/NodT-like"/>
</dbReference>
<dbReference type="SUPFAM" id="SSF56954">
    <property type="entry name" value="Outer membrane efflux proteins (OEP)"/>
    <property type="match status" value="1"/>
</dbReference>
<keyword evidence="4" id="KW-1185">Reference proteome</keyword>
<evidence type="ECO:0000256" key="1">
    <source>
        <dbReference type="ARBA" id="ARBA00007613"/>
    </source>
</evidence>
<dbReference type="NCBIfam" id="TIGR01845">
    <property type="entry name" value="outer_NodT"/>
    <property type="match status" value="1"/>
</dbReference>
<dbReference type="AlphaFoldDB" id="A0A6M8SQM4"/>
<dbReference type="RefSeq" id="WP_173533464.1">
    <property type="nucleotide sequence ID" value="NZ_CP054143.1"/>
</dbReference>
<dbReference type="KEGG" id="dee:HQN60_09795"/>